<protein>
    <recommendedName>
        <fullName evidence="7">Glycoside hydrolase family 5 domain-containing protein</fullName>
    </recommendedName>
</protein>
<keyword evidence="5" id="KW-0472">Membrane</keyword>
<evidence type="ECO:0000313" key="6">
    <source>
        <dbReference type="EMBL" id="KAF0694296.1"/>
    </source>
</evidence>
<accession>A0A6A4YBQ1</accession>
<dbReference type="PANTHER" id="PTHR35923:SF2">
    <property type="entry name" value="ENDOGLUCANASE"/>
    <property type="match status" value="1"/>
</dbReference>
<name>A0A6A4YBQ1_9STRA</name>
<feature type="compositionally biased region" description="Basic and acidic residues" evidence="4">
    <location>
        <begin position="10"/>
        <end position="25"/>
    </location>
</feature>
<dbReference type="Gene3D" id="3.20.20.80">
    <property type="entry name" value="Glycosidases"/>
    <property type="match status" value="1"/>
</dbReference>
<keyword evidence="5" id="KW-1133">Transmembrane helix</keyword>
<dbReference type="OrthoDB" id="442731at2759"/>
<dbReference type="InterPro" id="IPR017853">
    <property type="entry name" value="GH"/>
</dbReference>
<comment type="caution">
    <text evidence="6">The sequence shown here is derived from an EMBL/GenBank/DDBJ whole genome shotgun (WGS) entry which is preliminary data.</text>
</comment>
<dbReference type="SUPFAM" id="SSF51445">
    <property type="entry name" value="(Trans)glycosidases"/>
    <property type="match status" value="1"/>
</dbReference>
<organism evidence="6">
    <name type="scientific">Aphanomyces stellatus</name>
    <dbReference type="NCBI Taxonomy" id="120398"/>
    <lineage>
        <taxon>Eukaryota</taxon>
        <taxon>Sar</taxon>
        <taxon>Stramenopiles</taxon>
        <taxon>Oomycota</taxon>
        <taxon>Saprolegniomycetes</taxon>
        <taxon>Saprolegniales</taxon>
        <taxon>Verrucalvaceae</taxon>
        <taxon>Aphanomyces</taxon>
    </lineage>
</organism>
<evidence type="ECO:0000256" key="2">
    <source>
        <dbReference type="ARBA" id="ARBA00023277"/>
    </source>
</evidence>
<evidence type="ECO:0000256" key="1">
    <source>
        <dbReference type="ARBA" id="ARBA00023001"/>
    </source>
</evidence>
<dbReference type="GO" id="GO:0030245">
    <property type="term" value="P:cellulose catabolic process"/>
    <property type="evidence" value="ECO:0007669"/>
    <property type="project" value="UniProtKB-KW"/>
</dbReference>
<feature type="region of interest" description="Disordered" evidence="4">
    <location>
        <begin position="127"/>
        <end position="157"/>
    </location>
</feature>
<feature type="non-terminal residue" evidence="6">
    <location>
        <position position="265"/>
    </location>
</feature>
<dbReference type="AlphaFoldDB" id="A0A6A4YBQ1"/>
<keyword evidence="1" id="KW-0136">Cellulose degradation</keyword>
<sequence length="265" mass="29090">MRPSDANTPEPHRVSSEYDRVHDEGTSEGSFSYSVRYSEAVAVNPFARGTNLKADRAIPVVDDDVLSKRKHGVYKGRIKRWPGVLLLLLVVAGTTIAIVYKSNESHQASVERRDAYQQALADRARIASGLEDSTTSKPKNVVDDDGVINTPKVSPPQGCELPDYQSKKGKIWAVSRNGTEVPVAIKGVNWFGMETGMQAPFGLWDNDQNGTTVYAIADFLSANKFNSVRLPLCVQNILDNKPLEASIVNRVTNRAVDLSSYLALL</sequence>
<keyword evidence="3" id="KW-0624">Polysaccharide degradation</keyword>
<proteinExistence type="predicted"/>
<keyword evidence="5" id="KW-0812">Transmembrane</keyword>
<dbReference type="EMBL" id="VJMH01005580">
    <property type="protein sequence ID" value="KAF0694296.1"/>
    <property type="molecule type" value="Genomic_DNA"/>
</dbReference>
<evidence type="ECO:0000256" key="3">
    <source>
        <dbReference type="ARBA" id="ARBA00023326"/>
    </source>
</evidence>
<keyword evidence="2" id="KW-0119">Carbohydrate metabolism</keyword>
<evidence type="ECO:0000256" key="4">
    <source>
        <dbReference type="SAM" id="MobiDB-lite"/>
    </source>
</evidence>
<reference evidence="6" key="1">
    <citation type="submission" date="2019-06" db="EMBL/GenBank/DDBJ databases">
        <title>Genomics analysis of Aphanomyces spp. identifies a new class of oomycete effector associated with host adaptation.</title>
        <authorList>
            <person name="Gaulin E."/>
        </authorList>
    </citation>
    <scope>NUCLEOTIDE SEQUENCE</scope>
    <source>
        <strain evidence="6">CBS 578.67</strain>
    </source>
</reference>
<dbReference type="PANTHER" id="PTHR35923">
    <property type="entry name" value="MAJOR EXTRACELLULAR ENDOGLUCANASE"/>
    <property type="match status" value="1"/>
</dbReference>
<evidence type="ECO:0008006" key="7">
    <source>
        <dbReference type="Google" id="ProtNLM"/>
    </source>
</evidence>
<gene>
    <name evidence="6" type="ORF">As57867_014769</name>
</gene>
<feature type="transmembrane region" description="Helical" evidence="5">
    <location>
        <begin position="81"/>
        <end position="100"/>
    </location>
</feature>
<evidence type="ECO:0000256" key="5">
    <source>
        <dbReference type="SAM" id="Phobius"/>
    </source>
</evidence>
<feature type="region of interest" description="Disordered" evidence="4">
    <location>
        <begin position="1"/>
        <end position="29"/>
    </location>
</feature>